<evidence type="ECO:0000313" key="2">
    <source>
        <dbReference type="EMBL" id="AQQ60011.1"/>
    </source>
</evidence>
<evidence type="ECO:0000256" key="1">
    <source>
        <dbReference type="SAM" id="Phobius"/>
    </source>
</evidence>
<feature type="transmembrane region" description="Helical" evidence="1">
    <location>
        <begin position="404"/>
        <end position="422"/>
    </location>
</feature>
<feature type="transmembrane region" description="Helical" evidence="1">
    <location>
        <begin position="124"/>
        <end position="144"/>
    </location>
</feature>
<keyword evidence="1" id="KW-1133">Transmembrane helix</keyword>
<gene>
    <name evidence="2" type="ORF">XJ32_07805</name>
</gene>
<organism evidence="2 3">
    <name type="scientific">Helicobacter bilis</name>
    <dbReference type="NCBI Taxonomy" id="37372"/>
    <lineage>
        <taxon>Bacteria</taxon>
        <taxon>Pseudomonadati</taxon>
        <taxon>Campylobacterota</taxon>
        <taxon>Epsilonproteobacteria</taxon>
        <taxon>Campylobacterales</taxon>
        <taxon>Helicobacteraceae</taxon>
        <taxon>Helicobacter</taxon>
    </lineage>
</organism>
<feature type="transmembrane region" description="Helical" evidence="1">
    <location>
        <begin position="156"/>
        <end position="176"/>
    </location>
</feature>
<feature type="transmembrane region" description="Helical" evidence="1">
    <location>
        <begin position="310"/>
        <end position="335"/>
    </location>
</feature>
<dbReference type="Proteomes" id="UP000188298">
    <property type="component" value="Chromosome"/>
</dbReference>
<feature type="transmembrane region" description="Helical" evidence="1">
    <location>
        <begin position="373"/>
        <end position="392"/>
    </location>
</feature>
<proteinExistence type="predicted"/>
<feature type="transmembrane region" description="Helical" evidence="1">
    <location>
        <begin position="182"/>
        <end position="201"/>
    </location>
</feature>
<dbReference type="RefSeq" id="WP_077388929.1">
    <property type="nucleotide sequence ID" value="NZ_CP019645.1"/>
</dbReference>
<name>A0A1Q2LHV6_9HELI</name>
<accession>A0A1Q2LHV6</accession>
<feature type="transmembrane region" description="Helical" evidence="1">
    <location>
        <begin position="347"/>
        <end position="366"/>
    </location>
</feature>
<feature type="transmembrane region" description="Helical" evidence="1">
    <location>
        <begin position="12"/>
        <end position="31"/>
    </location>
</feature>
<protein>
    <recommendedName>
        <fullName evidence="4">Glycosyltransferase RgtA/B/C/D-like domain-containing protein</fullName>
    </recommendedName>
</protein>
<sequence length="525" mass="61272">MQKSVVNKSWLLMGGGGLLILLLSLGIRIYFLEQKKDAHVDEILSIILTEYNQYGWGKRFEEEKVFSSDSAKQGLLWNDPSIKGAFQDVYKLWKNNRDDPHTSLYYIILRLWHIGYTDTNLQHIFYRGISLNLVFFLVGFYCAYRIATKLLQNEWLVFLFLSLAFLNPASIGNTLFMRPYALQEMLFLAFCLGFVCIVERLKLDYRKYNSWRYYVIFGFLSALLLSSGYFAVPFVLLVFLCASLWELKYFTREKKWQIFFPLSLITAVIFCFLLYTKYSRGFRGSRGVEAGEKLNLTYLKENLLNNTETFFNILSFNLSWIILGIMLLGLCLALLYRKRLCYKKDLFVIFFGVCAFIWSYAVIYVAPYKTLRYIMSIFPIFLLLLPFGLYMIDTSLKSYSVNKYLRNTLIGILGMYCVYAIVPKDSSKIEFINYHIAESQPPRDDKQMIVVVLQAMYMYANILPYLDKDMIFLDDCTKLSSIIEKYGHIELITDEGQCKLDQYDSKAYWKAGGLQSVIVNQKSSN</sequence>
<evidence type="ECO:0008006" key="4">
    <source>
        <dbReference type="Google" id="ProtNLM"/>
    </source>
</evidence>
<keyword evidence="1" id="KW-0472">Membrane</keyword>
<feature type="transmembrane region" description="Helical" evidence="1">
    <location>
        <begin position="257"/>
        <end position="276"/>
    </location>
</feature>
<dbReference type="AlphaFoldDB" id="A0A1Q2LHV6"/>
<keyword evidence="1" id="KW-0812">Transmembrane</keyword>
<dbReference type="EMBL" id="CP019645">
    <property type="protein sequence ID" value="AQQ60011.1"/>
    <property type="molecule type" value="Genomic_DNA"/>
</dbReference>
<dbReference type="KEGG" id="hbl:XJ32_07805"/>
<evidence type="ECO:0000313" key="3">
    <source>
        <dbReference type="Proteomes" id="UP000188298"/>
    </source>
</evidence>
<reference evidence="2 3" key="1">
    <citation type="submission" date="2017-02" db="EMBL/GenBank/DDBJ databases">
        <title>Whole genome sequencing of Helicobacter bilis strain AAQJH.</title>
        <authorList>
            <person name="Conlan S."/>
            <person name="Thomas P.J."/>
            <person name="Mullikin J."/>
            <person name="Palmore T.N."/>
            <person name="Frank K.M."/>
            <person name="Segre J.A."/>
        </authorList>
    </citation>
    <scope>NUCLEOTIDE SEQUENCE [LARGE SCALE GENOMIC DNA]</scope>
    <source>
        <strain evidence="2 3">AAQJH</strain>
    </source>
</reference>
<feature type="transmembrane region" description="Helical" evidence="1">
    <location>
        <begin position="213"/>
        <end position="245"/>
    </location>
</feature>